<evidence type="ECO:0000256" key="1">
    <source>
        <dbReference type="ARBA" id="ARBA00005578"/>
    </source>
</evidence>
<evidence type="ECO:0000313" key="3">
    <source>
        <dbReference type="EMBL" id="TXS96355.1"/>
    </source>
</evidence>
<dbReference type="Proteomes" id="UP000321039">
    <property type="component" value="Unassembled WGS sequence"/>
</dbReference>
<dbReference type="InterPro" id="IPR036065">
    <property type="entry name" value="BolA-like_sf"/>
</dbReference>
<dbReference type="Gene3D" id="3.30.300.90">
    <property type="entry name" value="BolA-like"/>
    <property type="match status" value="1"/>
</dbReference>
<dbReference type="PANTHER" id="PTHR46229">
    <property type="entry name" value="BOLA TRANSCRIPTION REGULATOR"/>
    <property type="match status" value="1"/>
</dbReference>
<reference evidence="3 4" key="1">
    <citation type="submission" date="2019-08" db="EMBL/GenBank/DDBJ databases">
        <title>Parahaliea maris sp. nov., isolated from the surface seawater.</title>
        <authorList>
            <person name="Liu Y."/>
        </authorList>
    </citation>
    <scope>NUCLEOTIDE SEQUENCE [LARGE SCALE GENOMIC DNA]</scope>
    <source>
        <strain evidence="3 4">HSLHS9</strain>
    </source>
</reference>
<dbReference type="AlphaFoldDB" id="A0A5C9A608"/>
<dbReference type="RefSeq" id="WP_148066623.1">
    <property type="nucleotide sequence ID" value="NZ_VRZA01000001.1"/>
</dbReference>
<comment type="similarity">
    <text evidence="1 2">Belongs to the BolA/IbaG family.</text>
</comment>
<dbReference type="EMBL" id="VRZA01000001">
    <property type="protein sequence ID" value="TXS96355.1"/>
    <property type="molecule type" value="Genomic_DNA"/>
</dbReference>
<protein>
    <submittedName>
        <fullName evidence="3">BolA family transcriptional regulator</fullName>
    </submittedName>
</protein>
<accession>A0A5C9A608</accession>
<dbReference type="InterPro" id="IPR050961">
    <property type="entry name" value="BolA/IbaG_stress_morph_reg"/>
</dbReference>
<comment type="caution">
    <text evidence="3">The sequence shown here is derived from an EMBL/GenBank/DDBJ whole genome shotgun (WGS) entry which is preliminary data.</text>
</comment>
<name>A0A5C9A608_9GAMM</name>
<dbReference type="SUPFAM" id="SSF82657">
    <property type="entry name" value="BolA-like"/>
    <property type="match status" value="1"/>
</dbReference>
<dbReference type="InterPro" id="IPR002634">
    <property type="entry name" value="BolA"/>
</dbReference>
<organism evidence="3 4">
    <name type="scientific">Parahaliea maris</name>
    <dbReference type="NCBI Taxonomy" id="2716870"/>
    <lineage>
        <taxon>Bacteria</taxon>
        <taxon>Pseudomonadati</taxon>
        <taxon>Pseudomonadota</taxon>
        <taxon>Gammaproteobacteria</taxon>
        <taxon>Cellvibrionales</taxon>
        <taxon>Halieaceae</taxon>
        <taxon>Parahaliea</taxon>
    </lineage>
</organism>
<evidence type="ECO:0000313" key="4">
    <source>
        <dbReference type="Proteomes" id="UP000321039"/>
    </source>
</evidence>
<proteinExistence type="inferred from homology"/>
<dbReference type="Pfam" id="PF01722">
    <property type="entry name" value="BolA"/>
    <property type="match status" value="1"/>
</dbReference>
<gene>
    <name evidence="3" type="ORF">FV139_02340</name>
</gene>
<dbReference type="PIRSF" id="PIRSF003113">
    <property type="entry name" value="BolA"/>
    <property type="match status" value="1"/>
</dbReference>
<evidence type="ECO:0000256" key="2">
    <source>
        <dbReference type="RuleBase" id="RU003860"/>
    </source>
</evidence>
<sequence length="79" mass="8569">MDAATVTALLEAHLEGCQVQVEGSGNHYDILVVGEVFDGMRPVQRQQLVYAGLSDQIADGSIHAVNIKTFTPEQWQSLA</sequence>
<dbReference type="PANTHER" id="PTHR46229:SF4">
    <property type="entry name" value="ACID STRESS PROTEIN IBAG"/>
    <property type="match status" value="1"/>
</dbReference>
<keyword evidence="4" id="KW-1185">Reference proteome</keyword>